<accession>A0ABS3BBE3</accession>
<proteinExistence type="predicted"/>
<protein>
    <submittedName>
        <fullName evidence="1">Uncharacterized protein</fullName>
    </submittedName>
</protein>
<dbReference type="RefSeq" id="WP_156836576.1">
    <property type="nucleotide sequence ID" value="NZ_JAFKDB010000008.1"/>
</dbReference>
<sequence>MRHELESTNARFPGLIQTLAESSIFAFCRHSRFASQAMFAFAKRKAICPAAKTGAGKYRQTSSHAIDT</sequence>
<gene>
    <name evidence="1" type="ORF">JYP53_04080</name>
</gene>
<dbReference type="Proteomes" id="UP000664344">
    <property type="component" value="Unassembled WGS sequence"/>
</dbReference>
<evidence type="ECO:0000313" key="1">
    <source>
        <dbReference type="EMBL" id="MBN7769082.1"/>
    </source>
</evidence>
<name>A0ABS3BBE3_9GAMM</name>
<dbReference type="EMBL" id="JAFKDB010000008">
    <property type="protein sequence ID" value="MBN7769082.1"/>
    <property type="molecule type" value="Genomic_DNA"/>
</dbReference>
<comment type="caution">
    <text evidence="1">The sequence shown here is derived from an EMBL/GenBank/DDBJ whole genome shotgun (WGS) entry which is preliminary data.</text>
</comment>
<reference evidence="1 2" key="1">
    <citation type="submission" date="2021-02" db="EMBL/GenBank/DDBJ databases">
        <title>PHA producing bacteria isolated from coastal sediment in Guangdong, Shenzhen.</title>
        <authorList>
            <person name="Zheng W."/>
            <person name="Yu S."/>
            <person name="Huang Y."/>
        </authorList>
    </citation>
    <scope>NUCLEOTIDE SEQUENCE [LARGE SCALE GENOMIC DNA]</scope>
    <source>
        <strain evidence="1 2">TN21-5</strain>
    </source>
</reference>
<organism evidence="1 2">
    <name type="scientific">Marinobacter daepoensis</name>
    <dbReference type="NCBI Taxonomy" id="262077"/>
    <lineage>
        <taxon>Bacteria</taxon>
        <taxon>Pseudomonadati</taxon>
        <taxon>Pseudomonadota</taxon>
        <taxon>Gammaproteobacteria</taxon>
        <taxon>Pseudomonadales</taxon>
        <taxon>Marinobacteraceae</taxon>
        <taxon>Marinobacter</taxon>
    </lineage>
</organism>
<keyword evidence="2" id="KW-1185">Reference proteome</keyword>
<evidence type="ECO:0000313" key="2">
    <source>
        <dbReference type="Proteomes" id="UP000664344"/>
    </source>
</evidence>